<dbReference type="InParanoid" id="L2GQ22"/>
<sequence length="122" mass="13916">TVALWHFKLFYFYCLTPDSLYQSAIHAISDTSTLIYHIRITSCSMTGRSDVDCPDHTKLTARTCLLHRLSTDDRFVQTPPSCADHNMLLGNNMYSDLICTIHTSTTTILSNQPFFFFRSILA</sequence>
<dbReference type="GeneID" id="19880598"/>
<evidence type="ECO:0000313" key="1">
    <source>
        <dbReference type="EMBL" id="ELA45771.1"/>
    </source>
</evidence>
<accession>L2GQ22</accession>
<organism evidence="1 2">
    <name type="scientific">Vavraia culicis (isolate floridensis)</name>
    <name type="common">Microsporidian parasite</name>
    <dbReference type="NCBI Taxonomy" id="948595"/>
    <lineage>
        <taxon>Eukaryota</taxon>
        <taxon>Fungi</taxon>
        <taxon>Fungi incertae sedis</taxon>
        <taxon>Microsporidia</taxon>
        <taxon>Pleistophoridae</taxon>
        <taxon>Vavraia</taxon>
    </lineage>
</organism>
<keyword evidence="2" id="KW-1185">Reference proteome</keyword>
<dbReference type="VEuPathDB" id="MicrosporidiaDB:VCUG_02742"/>
<gene>
    <name evidence="1" type="ORF">VCUG_02742</name>
</gene>
<name>L2GQ22_VAVCU</name>
<feature type="non-terminal residue" evidence="1">
    <location>
        <position position="1"/>
    </location>
</feature>
<evidence type="ECO:0000313" key="2">
    <source>
        <dbReference type="Proteomes" id="UP000011081"/>
    </source>
</evidence>
<dbReference type="RefSeq" id="XP_008075751.1">
    <property type="nucleotide sequence ID" value="XM_008077560.1"/>
</dbReference>
<dbReference type="EMBL" id="GL877656">
    <property type="protein sequence ID" value="ELA45771.1"/>
    <property type="molecule type" value="Genomic_DNA"/>
</dbReference>
<dbReference type="HOGENOM" id="CLU_2032268_0_0_1"/>
<reference evidence="2" key="1">
    <citation type="submission" date="2011-03" db="EMBL/GenBank/DDBJ databases">
        <title>The genome sequence of Vavraia culicis strain floridensis.</title>
        <authorList>
            <consortium name="The Broad Institute Genome Sequencing Platform"/>
            <person name="Cuomo C."/>
            <person name="Becnel J."/>
            <person name="Sanscrainte N."/>
            <person name="Young S.K."/>
            <person name="Zeng Q."/>
            <person name="Gargeya S."/>
            <person name="Fitzgerald M."/>
            <person name="Haas B."/>
            <person name="Abouelleil A."/>
            <person name="Alvarado L."/>
            <person name="Arachchi H.M."/>
            <person name="Berlin A."/>
            <person name="Chapman S.B."/>
            <person name="Gearin G."/>
            <person name="Goldberg J."/>
            <person name="Griggs A."/>
            <person name="Gujja S."/>
            <person name="Hansen M."/>
            <person name="Heiman D."/>
            <person name="Howarth C."/>
            <person name="Larimer J."/>
            <person name="Lui A."/>
            <person name="MacDonald P.J.P."/>
            <person name="McCowen C."/>
            <person name="Montmayeur A."/>
            <person name="Murphy C."/>
            <person name="Neiman D."/>
            <person name="Pearson M."/>
            <person name="Priest M."/>
            <person name="Roberts A."/>
            <person name="Saif S."/>
            <person name="Shea T."/>
            <person name="Sisk P."/>
            <person name="Stolte C."/>
            <person name="Sykes S."/>
            <person name="Wortman J."/>
            <person name="Nusbaum C."/>
            <person name="Birren B."/>
        </authorList>
    </citation>
    <scope>NUCLEOTIDE SEQUENCE [LARGE SCALE GENOMIC DNA]</scope>
    <source>
        <strain evidence="2">floridensis</strain>
    </source>
</reference>
<dbReference type="AlphaFoldDB" id="L2GQ22"/>
<protein>
    <submittedName>
        <fullName evidence="1">Uncharacterized protein</fullName>
    </submittedName>
</protein>
<dbReference type="Proteomes" id="UP000011081">
    <property type="component" value="Unassembled WGS sequence"/>
</dbReference>
<proteinExistence type="predicted"/>